<proteinExistence type="predicted"/>
<comment type="caution">
    <text evidence="1">The sequence shown here is derived from an EMBL/GenBank/DDBJ whole genome shotgun (WGS) entry which is preliminary data.</text>
</comment>
<accession>A0A1V3XSH9</accession>
<dbReference type="Proteomes" id="UP000189229">
    <property type="component" value="Unassembled WGS sequence"/>
</dbReference>
<sequence>MDEIQVADDSFGVRLRSDRLVGTAPDWRVAHRSQPLIARHGKRVGSLSAACAPSLTTVTERYVVTWGDRRAEDFLL</sequence>
<dbReference type="AlphaFoldDB" id="A0A1V3XSH9"/>
<reference evidence="1 2" key="1">
    <citation type="submission" date="2017-02" db="EMBL/GenBank/DDBJ databases">
        <title>Complete genome sequences of Mycobacterium kansasii strains isolated from rhesus macaques.</title>
        <authorList>
            <person name="Panda A."/>
            <person name="Nagaraj S."/>
            <person name="Zhao X."/>
            <person name="Tettelin H."/>
            <person name="Detolla L.J."/>
        </authorList>
    </citation>
    <scope>NUCLEOTIDE SEQUENCE [LARGE SCALE GENOMIC DNA]</scope>
    <source>
        <strain evidence="1 2">11-3813</strain>
    </source>
</reference>
<evidence type="ECO:0000313" key="1">
    <source>
        <dbReference type="EMBL" id="OOK81746.1"/>
    </source>
</evidence>
<protein>
    <submittedName>
        <fullName evidence="1">Uncharacterized protein</fullName>
    </submittedName>
</protein>
<gene>
    <name evidence="1" type="ORF">BZL30_0862</name>
</gene>
<evidence type="ECO:0000313" key="2">
    <source>
        <dbReference type="Proteomes" id="UP000189229"/>
    </source>
</evidence>
<organism evidence="1 2">
    <name type="scientific">Mycobacterium kansasii</name>
    <dbReference type="NCBI Taxonomy" id="1768"/>
    <lineage>
        <taxon>Bacteria</taxon>
        <taxon>Bacillati</taxon>
        <taxon>Actinomycetota</taxon>
        <taxon>Actinomycetes</taxon>
        <taxon>Mycobacteriales</taxon>
        <taxon>Mycobacteriaceae</taxon>
        <taxon>Mycobacterium</taxon>
    </lineage>
</organism>
<dbReference type="EMBL" id="MVBM01000001">
    <property type="protein sequence ID" value="OOK81746.1"/>
    <property type="molecule type" value="Genomic_DNA"/>
</dbReference>
<name>A0A1V3XSH9_MYCKA</name>